<dbReference type="CTD" id="339834"/>
<feature type="compositionally biased region" description="Polar residues" evidence="1">
    <location>
        <begin position="246"/>
        <end position="259"/>
    </location>
</feature>
<dbReference type="InParanoid" id="A0A1S3G661"/>
<dbReference type="GO" id="GO:0007129">
    <property type="term" value="P:homologous chromosome pairing at meiosis"/>
    <property type="evidence" value="ECO:0007669"/>
    <property type="project" value="TreeGrafter"/>
</dbReference>
<evidence type="ECO:0000313" key="2">
    <source>
        <dbReference type="Proteomes" id="UP000081671"/>
    </source>
</evidence>
<feature type="region of interest" description="Disordered" evidence="1">
    <location>
        <begin position="452"/>
        <end position="477"/>
    </location>
</feature>
<protein>
    <submittedName>
        <fullName evidence="3">Coiled-coil domain-containing protein 36</fullName>
    </submittedName>
</protein>
<feature type="compositionally biased region" description="Polar residues" evidence="1">
    <location>
        <begin position="217"/>
        <end position="231"/>
    </location>
</feature>
<evidence type="ECO:0000313" key="3">
    <source>
        <dbReference type="RefSeq" id="XP_012883512.1"/>
    </source>
</evidence>
<accession>A0A1S3G661</accession>
<dbReference type="PANTHER" id="PTHR35662">
    <property type="entry name" value="INTERACTOR OF HORMAD1 PROTEIN 1"/>
    <property type="match status" value="1"/>
</dbReference>
<dbReference type="AlphaFoldDB" id="A0A1S3G661"/>
<dbReference type="InterPro" id="IPR031529">
    <property type="entry name" value="IHO1"/>
</dbReference>
<organism evidence="2 3">
    <name type="scientific">Dipodomys ordii</name>
    <name type="common">Ord's kangaroo rat</name>
    <dbReference type="NCBI Taxonomy" id="10020"/>
    <lineage>
        <taxon>Eukaryota</taxon>
        <taxon>Metazoa</taxon>
        <taxon>Chordata</taxon>
        <taxon>Craniata</taxon>
        <taxon>Vertebrata</taxon>
        <taxon>Euteleostomi</taxon>
        <taxon>Mammalia</taxon>
        <taxon>Eutheria</taxon>
        <taxon>Euarchontoglires</taxon>
        <taxon>Glires</taxon>
        <taxon>Rodentia</taxon>
        <taxon>Castorimorpha</taxon>
        <taxon>Heteromyidae</taxon>
        <taxon>Dipodomyinae</taxon>
        <taxon>Dipodomys</taxon>
    </lineage>
</organism>
<feature type="region of interest" description="Disordered" evidence="1">
    <location>
        <begin position="344"/>
        <end position="440"/>
    </location>
</feature>
<dbReference type="Pfam" id="PF15771">
    <property type="entry name" value="IHO1"/>
    <property type="match status" value="1"/>
</dbReference>
<dbReference type="OrthoDB" id="10066605at2759"/>
<dbReference type="KEGG" id="dord:105994516"/>
<dbReference type="Proteomes" id="UP000081671">
    <property type="component" value="Unplaced"/>
</dbReference>
<reference evidence="3" key="1">
    <citation type="submission" date="2025-08" db="UniProtKB">
        <authorList>
            <consortium name="RefSeq"/>
        </authorList>
    </citation>
    <scope>IDENTIFICATION</scope>
    <source>
        <tissue evidence="3">Kidney</tissue>
    </source>
</reference>
<gene>
    <name evidence="3" type="primary">Ccdc36</name>
</gene>
<proteinExistence type="predicted"/>
<dbReference type="GO" id="GO:0000794">
    <property type="term" value="C:condensed nuclear chromosome"/>
    <property type="evidence" value="ECO:0007669"/>
    <property type="project" value="TreeGrafter"/>
</dbReference>
<feature type="region of interest" description="Disordered" evidence="1">
    <location>
        <begin position="306"/>
        <end position="330"/>
    </location>
</feature>
<dbReference type="FunCoup" id="A0A1S3G661">
    <property type="interactions" value="154"/>
</dbReference>
<feature type="region of interest" description="Disordered" evidence="1">
    <location>
        <begin position="217"/>
        <end position="265"/>
    </location>
</feature>
<dbReference type="RefSeq" id="XP_012883512.1">
    <property type="nucleotide sequence ID" value="XM_013028058.1"/>
</dbReference>
<keyword evidence="2" id="KW-1185">Reference proteome</keyword>
<dbReference type="GO" id="GO:0042138">
    <property type="term" value="P:meiotic DNA double-strand break formation"/>
    <property type="evidence" value="ECO:0007669"/>
    <property type="project" value="InterPro"/>
</dbReference>
<dbReference type="GeneID" id="105994516"/>
<dbReference type="PANTHER" id="PTHR35662:SF1">
    <property type="entry name" value="INTERACTOR OF HORMAD1 PROTEIN 1"/>
    <property type="match status" value="1"/>
</dbReference>
<sequence>MNFNVWNIKEMMSIPSGSGYNEPSILTKYQTKPQLFGDDTKDEVSPNFSLPLPAVKLKGLLRQFEEKKKWATDKGDSETLCNLISHIGESIFRLQTSVEKSEEHLSSRSQTLLDSLKNMTNTLHETTQVQNNLMCEAVQDKGHREQARLEIQKRFENIQEDFIEMKSIVKHLEAVVIQQSKDFQQLSEQLVQLNVPSILDDLRHLISMLQLSRQVKNGTSQTSPLSQSLPCTRQEKHSSEEPMTWQAETSPASGKTSMGSLKPGELSIWDEGAKTNALQEDAMLPAVESCEGSGHVENRAAQNNCSNQTVNKLSPQNQGSDLSSSKACDDRAPQFIGQGFITSVNKGSSEHEGQSMLSCDPGEQLATGQKGRMVEKKRKGKKQQRRKVRRGWYPVRKKAQIPSDSKHQGPQAPVSGPQGLPPGQQEPQAQPLHQGPRRLMKPCHDLRGAVQLSDRARATRSTRCFPQDKLHSSSSLEDHQISWFNNLSNGNSDPSPCKKKKTTLLYDLGLDSSDDSDSQQ</sequence>
<name>A0A1S3G661_DIPOR</name>
<feature type="compositionally biased region" description="Basic and acidic residues" evidence="1">
    <location>
        <begin position="466"/>
        <end position="477"/>
    </location>
</feature>
<feature type="compositionally biased region" description="Polar residues" evidence="1">
    <location>
        <begin position="306"/>
        <end position="326"/>
    </location>
</feature>
<feature type="compositionally biased region" description="Low complexity" evidence="1">
    <location>
        <begin position="416"/>
        <end position="431"/>
    </location>
</feature>
<evidence type="ECO:0000256" key="1">
    <source>
        <dbReference type="SAM" id="MobiDB-lite"/>
    </source>
</evidence>
<feature type="compositionally biased region" description="Basic residues" evidence="1">
    <location>
        <begin position="375"/>
        <end position="399"/>
    </location>
</feature>
<dbReference type="GO" id="GO:0006310">
    <property type="term" value="P:DNA recombination"/>
    <property type="evidence" value="ECO:0007669"/>
    <property type="project" value="InterPro"/>
</dbReference>